<gene>
    <name evidence="2" type="ordered locus">RER_20640</name>
</gene>
<name>C0ZWN7_RHOE4</name>
<evidence type="ECO:0008006" key="4">
    <source>
        <dbReference type="Google" id="ProtNLM"/>
    </source>
</evidence>
<feature type="signal peptide" evidence="1">
    <location>
        <begin position="1"/>
        <end position="27"/>
    </location>
</feature>
<protein>
    <recommendedName>
        <fullName evidence="4">DUF3558 domain-containing protein</fullName>
    </recommendedName>
</protein>
<dbReference type="EMBL" id="AP008957">
    <property type="protein sequence ID" value="BAH32772.1"/>
    <property type="molecule type" value="Genomic_DNA"/>
</dbReference>
<evidence type="ECO:0000313" key="3">
    <source>
        <dbReference type="Proteomes" id="UP000002204"/>
    </source>
</evidence>
<dbReference type="HOGENOM" id="CLU_1739102_0_0_11"/>
<reference evidence="3" key="1">
    <citation type="submission" date="2005-03" db="EMBL/GenBank/DDBJ databases">
        <title>Comparison of the complete genome sequences of Rhodococcus erythropolis PR4 and Rhodococcus opacus B4.</title>
        <authorList>
            <person name="Takarada H."/>
            <person name="Sekine M."/>
            <person name="Hosoyama A."/>
            <person name="Yamada R."/>
            <person name="Fujisawa T."/>
            <person name="Omata S."/>
            <person name="Shimizu A."/>
            <person name="Tsukatani N."/>
            <person name="Tanikawa S."/>
            <person name="Fujita N."/>
            <person name="Harayama S."/>
        </authorList>
    </citation>
    <scope>NUCLEOTIDE SEQUENCE [LARGE SCALE GENOMIC DNA]</scope>
    <source>
        <strain evidence="3">PR4 / NBRC 100887</strain>
    </source>
</reference>
<evidence type="ECO:0000256" key="1">
    <source>
        <dbReference type="SAM" id="SignalP"/>
    </source>
</evidence>
<dbReference type="RefSeq" id="WP_020907031.1">
    <property type="nucleotide sequence ID" value="NC_012490.1"/>
</dbReference>
<keyword evidence="1" id="KW-0732">Signal</keyword>
<dbReference type="KEGG" id="rer:RER_20640"/>
<reference evidence="2 3" key="2">
    <citation type="journal article" date="2006" name="Environ. Microbiol.">
        <title>Sequence analysis of three plasmids harboured in Rhodococcus erythropolis strain PR4.</title>
        <authorList>
            <person name="Sekine M."/>
            <person name="Tanikawa S."/>
            <person name="Omata S."/>
            <person name="Saito M."/>
            <person name="Fujisawa T."/>
            <person name="Tsukatani N."/>
            <person name="Tajima T."/>
            <person name="Sekigawa T."/>
            <person name="Kosugi H."/>
            <person name="Matsuo Y."/>
            <person name="Nishiko R."/>
            <person name="Imamura K."/>
            <person name="Ito M."/>
            <person name="Narita H."/>
            <person name="Tago S."/>
            <person name="Fujita N."/>
            <person name="Harayama S."/>
        </authorList>
    </citation>
    <scope>NUCLEOTIDE SEQUENCE [LARGE SCALE GENOMIC DNA]</scope>
    <source>
        <strain evidence="3">PR4 / NBRC 100887</strain>
    </source>
</reference>
<sequence>MKRTFAAVAAISSAALILGGCSSNDTAEEETFKPKSGTQQYDSVQGIADDLTAAGMPCENFTINESTRYATQSATCEIAGTETVLSVFTSDTDQADNIKVFSTLMEPKKIEYGLVAGSKWMINCGDTTINDNCKNIKAQLGGRLINPTYI</sequence>
<proteinExistence type="predicted"/>
<organism evidence="2 3">
    <name type="scientific">Rhodococcus erythropolis (strain PR4 / NBRC 100887)</name>
    <dbReference type="NCBI Taxonomy" id="234621"/>
    <lineage>
        <taxon>Bacteria</taxon>
        <taxon>Bacillati</taxon>
        <taxon>Actinomycetota</taxon>
        <taxon>Actinomycetes</taxon>
        <taxon>Mycobacteriales</taxon>
        <taxon>Nocardiaceae</taxon>
        <taxon>Rhodococcus</taxon>
        <taxon>Rhodococcus erythropolis group</taxon>
    </lineage>
</organism>
<dbReference type="Proteomes" id="UP000002204">
    <property type="component" value="Chromosome"/>
</dbReference>
<evidence type="ECO:0000313" key="2">
    <source>
        <dbReference type="EMBL" id="BAH32772.1"/>
    </source>
</evidence>
<dbReference type="AlphaFoldDB" id="C0ZWN7"/>
<accession>C0ZWN7</accession>
<feature type="chain" id="PRO_5002904246" description="DUF3558 domain-containing protein" evidence="1">
    <location>
        <begin position="28"/>
        <end position="150"/>
    </location>
</feature>
<dbReference type="PROSITE" id="PS51257">
    <property type="entry name" value="PROKAR_LIPOPROTEIN"/>
    <property type="match status" value="1"/>
</dbReference>